<feature type="compositionally biased region" description="Basic and acidic residues" evidence="1">
    <location>
        <begin position="607"/>
        <end position="619"/>
    </location>
</feature>
<feature type="compositionally biased region" description="Basic and acidic residues" evidence="1">
    <location>
        <begin position="486"/>
        <end position="496"/>
    </location>
</feature>
<feature type="compositionally biased region" description="Acidic residues" evidence="1">
    <location>
        <begin position="497"/>
        <end position="530"/>
    </location>
</feature>
<feature type="compositionally biased region" description="Polar residues" evidence="1">
    <location>
        <begin position="231"/>
        <end position="258"/>
    </location>
</feature>
<protein>
    <submittedName>
        <fullName evidence="2">Putative atp-dependent rna helicase</fullName>
    </submittedName>
</protein>
<feature type="compositionally biased region" description="Polar residues" evidence="1">
    <location>
        <begin position="597"/>
        <end position="606"/>
    </location>
</feature>
<feature type="region of interest" description="Disordered" evidence="1">
    <location>
        <begin position="178"/>
        <end position="669"/>
    </location>
</feature>
<dbReference type="EMBL" id="GFDL01001317">
    <property type="protein sequence ID" value="JAV33728.1"/>
    <property type="molecule type" value="Transcribed_RNA"/>
</dbReference>
<feature type="region of interest" description="Disordered" evidence="1">
    <location>
        <begin position="1001"/>
        <end position="1051"/>
    </location>
</feature>
<feature type="compositionally biased region" description="Acidic residues" evidence="1">
    <location>
        <begin position="547"/>
        <end position="558"/>
    </location>
</feature>
<dbReference type="AlphaFoldDB" id="A0A1Q3G1N0"/>
<evidence type="ECO:0000256" key="1">
    <source>
        <dbReference type="SAM" id="MobiDB-lite"/>
    </source>
</evidence>
<sequence length="1051" mass="115562">MDQYPYSIQQQPPATAAAASFPYPDGPHPDKAANALPSVDGVAQVPHNPYYLGGGQVPVVEQQTDFGGGGGFVPTEVPVSNGMVPAPGYGSYYPEQQHQQLAGPEPPPVQYSQQDYAREANVAPVEYLPGVGLPVVQQQQTETAVQQVEQRVENVAAETAAPVFGEHGMDLSQIVASEEPERATTLDGNQEQTSGTEPPPIQAETSQLSTPPPVDTVIEATEPTEHADAPTESTPSVKDAIDSTTPAAVESADSTPAINSDAPAAPPEDPPIVDLDEDNSKDDCVITTPTPRPEGLCPSTKKKRRRIVQEDDSDDDEVDRERMELLRSPEPPAAAEGSDGAVNSSTDQPEDKEKTVEDDEGQEKGVDEERSESRNSSEDRNDDAPSIFQNVVMIPAAEAEAHKRKKIRVLDSDDEDEEQQMATTVDDIGLTGEGADELNPGGGIDEGGEDGEFGEGLEQIVAMDAPIVDPSRMLEEGEDDEDEENGSDKEKDKEGSDREDEEQANGSDAEEAPAEAEEEVEEEEEAEEGVEMITAQDDAGEAIGIATDDEKELDEPEAQESAAESDRGSDQEEAASEAEAGSDAEGSESRSAAGSPAQEQESQDSNSNERRSDSEKDSDKEEEEDRQARKKTGDSGDEVVCQNDLEVNTISLLTDEEDDNTTPLPPPKKELPVVRIVNIKKELLDVTRVKKERYDPTSYYQQQHQIKQRQLEARKKEKKKKRERNFDNNDPFGAWSSSSTDDEFIPNDIYFGTPDRVFTANTKIKCQRQKQLNERYSAKYGRSGKRRYSDDSDGEERRKRKQKLDQLSRLNLPSYQQAQLQSMIKRKKKKHKDRFYDKSQDIPNDIYFGNVNVPLHILYAFGDSSSEDERPSTSWRSESSSHSSHKYHRTGGGPGSRGPYKKSSSSYASYERSSVSPSGDRSVQAMKEYLKIAGFKHVKFHKLWEGCKSNQERANAILRLMQEKGLEGEPTVAKCRELRKQLQMEREAQVLDTSLIIDSGEGRITRRSKRNHSSDPSDPNAPSTSGTAVLPESAEAINRIRSLVDPDSDGE</sequence>
<accession>A0A1Q3G1N0</accession>
<proteinExistence type="predicted"/>
<feature type="region of interest" description="Disordered" evidence="1">
    <location>
        <begin position="695"/>
        <end position="739"/>
    </location>
</feature>
<keyword evidence="2" id="KW-0547">Nucleotide-binding</keyword>
<reference evidence="2" key="1">
    <citation type="submission" date="2017-01" db="EMBL/GenBank/DDBJ databases">
        <title>A deep insight into the sialotranscriptome of adult male and female Cluex tarsalis mosquitoes.</title>
        <authorList>
            <person name="Ribeiro J.M."/>
            <person name="Moreira F."/>
            <person name="Bernard K.A."/>
            <person name="Calvo E."/>
        </authorList>
    </citation>
    <scope>NUCLEOTIDE SEQUENCE</scope>
    <source>
        <strain evidence="2">Kern County</strain>
        <tissue evidence="2">Salivary glands</tissue>
    </source>
</reference>
<feature type="compositionally biased region" description="Low complexity" evidence="1">
    <location>
        <begin position="903"/>
        <end position="918"/>
    </location>
</feature>
<name>A0A1Q3G1N0_CULTA</name>
<keyword evidence="2" id="KW-0347">Helicase</keyword>
<keyword evidence="2" id="KW-0067">ATP-binding</keyword>
<feature type="region of interest" description="Disordered" evidence="1">
    <location>
        <begin position="1"/>
        <end position="34"/>
    </location>
</feature>
<feature type="compositionally biased region" description="Acidic residues" evidence="1">
    <location>
        <begin position="476"/>
        <end position="485"/>
    </location>
</feature>
<evidence type="ECO:0000313" key="2">
    <source>
        <dbReference type="EMBL" id="JAV33728.1"/>
    </source>
</evidence>
<feature type="compositionally biased region" description="Basic and acidic residues" evidence="1">
    <location>
        <begin position="362"/>
        <end position="383"/>
    </location>
</feature>
<feature type="region of interest" description="Disordered" evidence="1">
    <location>
        <begin position="865"/>
        <end position="922"/>
    </location>
</feature>
<keyword evidence="2" id="KW-0378">Hydrolase</keyword>
<feature type="compositionally biased region" description="Low complexity" evidence="1">
    <location>
        <begin position="9"/>
        <end position="19"/>
    </location>
</feature>
<feature type="compositionally biased region" description="Acidic residues" evidence="1">
    <location>
        <begin position="446"/>
        <end position="455"/>
    </location>
</feature>
<feature type="region of interest" description="Disordered" evidence="1">
    <location>
        <begin position="773"/>
        <end position="803"/>
    </location>
</feature>
<feature type="compositionally biased region" description="Polar residues" evidence="1">
    <location>
        <begin position="186"/>
        <end position="196"/>
    </location>
</feature>
<organism evidence="2">
    <name type="scientific">Culex tarsalis</name>
    <name type="common">Encephalitis mosquito</name>
    <dbReference type="NCBI Taxonomy" id="7177"/>
    <lineage>
        <taxon>Eukaryota</taxon>
        <taxon>Metazoa</taxon>
        <taxon>Ecdysozoa</taxon>
        <taxon>Arthropoda</taxon>
        <taxon>Hexapoda</taxon>
        <taxon>Insecta</taxon>
        <taxon>Pterygota</taxon>
        <taxon>Neoptera</taxon>
        <taxon>Endopterygota</taxon>
        <taxon>Diptera</taxon>
        <taxon>Nematocera</taxon>
        <taxon>Culicoidea</taxon>
        <taxon>Culicidae</taxon>
        <taxon>Culicinae</taxon>
        <taxon>Culicini</taxon>
        <taxon>Culex</taxon>
        <taxon>Culex</taxon>
    </lineage>
</organism>
<dbReference type="GO" id="GO:0004386">
    <property type="term" value="F:helicase activity"/>
    <property type="evidence" value="ECO:0007669"/>
    <property type="project" value="UniProtKB-KW"/>
</dbReference>
<feature type="compositionally biased region" description="Low complexity" evidence="1">
    <location>
        <begin position="872"/>
        <end position="882"/>
    </location>
</feature>
<feature type="compositionally biased region" description="Polar residues" evidence="1">
    <location>
        <begin position="1014"/>
        <end position="1027"/>
    </location>
</feature>
<feature type="compositionally biased region" description="Acidic residues" evidence="1">
    <location>
        <begin position="571"/>
        <end position="586"/>
    </location>
</feature>